<dbReference type="GO" id="GO:0005737">
    <property type="term" value="C:cytoplasm"/>
    <property type="evidence" value="ECO:0007669"/>
    <property type="project" value="TreeGrafter"/>
</dbReference>
<dbReference type="SUPFAM" id="SSF51197">
    <property type="entry name" value="Clavaminate synthase-like"/>
    <property type="match status" value="1"/>
</dbReference>
<evidence type="ECO:0000313" key="3">
    <source>
        <dbReference type="Proteomes" id="UP001347796"/>
    </source>
</evidence>
<organism evidence="2 3">
    <name type="scientific">Patella caerulea</name>
    <name type="common">Rayed Mediterranean limpet</name>
    <dbReference type="NCBI Taxonomy" id="87958"/>
    <lineage>
        <taxon>Eukaryota</taxon>
        <taxon>Metazoa</taxon>
        <taxon>Spiralia</taxon>
        <taxon>Lophotrochozoa</taxon>
        <taxon>Mollusca</taxon>
        <taxon>Gastropoda</taxon>
        <taxon>Patellogastropoda</taxon>
        <taxon>Patelloidea</taxon>
        <taxon>Patellidae</taxon>
        <taxon>Patella</taxon>
    </lineage>
</organism>
<dbReference type="Proteomes" id="UP001347796">
    <property type="component" value="Unassembled WGS sequence"/>
</dbReference>
<dbReference type="PANTHER" id="PTHR12461">
    <property type="entry name" value="HYPOXIA-INDUCIBLE FACTOR 1 ALPHA INHIBITOR-RELATED"/>
    <property type="match status" value="1"/>
</dbReference>
<feature type="domain" description="JmjC" evidence="1">
    <location>
        <begin position="122"/>
        <end position="299"/>
    </location>
</feature>
<evidence type="ECO:0000313" key="2">
    <source>
        <dbReference type="EMBL" id="KAK6169076.1"/>
    </source>
</evidence>
<protein>
    <recommendedName>
        <fullName evidence="1">JmjC domain-containing protein</fullName>
    </recommendedName>
</protein>
<dbReference type="GO" id="GO:0045746">
    <property type="term" value="P:negative regulation of Notch signaling pathway"/>
    <property type="evidence" value="ECO:0007669"/>
    <property type="project" value="TreeGrafter"/>
</dbReference>
<gene>
    <name evidence="2" type="ORF">SNE40_020197</name>
</gene>
<keyword evidence="3" id="KW-1185">Reference proteome</keyword>
<dbReference type="InterPro" id="IPR003347">
    <property type="entry name" value="JmjC_dom"/>
</dbReference>
<dbReference type="Pfam" id="PF13621">
    <property type="entry name" value="Cupin_8"/>
    <property type="match status" value="1"/>
</dbReference>
<dbReference type="AlphaFoldDB" id="A0AAN8GDV8"/>
<name>A0AAN8GDV8_PATCE</name>
<dbReference type="InterPro" id="IPR041667">
    <property type="entry name" value="Cupin_8"/>
</dbReference>
<dbReference type="PANTHER" id="PTHR12461:SF105">
    <property type="entry name" value="HYPOXIA-INDUCIBLE FACTOR 1-ALPHA INHIBITOR"/>
    <property type="match status" value="1"/>
</dbReference>
<reference evidence="2 3" key="1">
    <citation type="submission" date="2024-01" db="EMBL/GenBank/DDBJ databases">
        <title>The genome of the rayed Mediterranean limpet Patella caerulea (Linnaeus, 1758).</title>
        <authorList>
            <person name="Anh-Thu Weber A."/>
            <person name="Halstead-Nussloch G."/>
        </authorList>
    </citation>
    <scope>NUCLEOTIDE SEQUENCE [LARGE SCALE GENOMIC DNA]</scope>
    <source>
        <strain evidence="2">AATW-2023a</strain>
        <tissue evidence="2">Whole specimen</tissue>
    </source>
</reference>
<dbReference type="EMBL" id="JAZGQO010000015">
    <property type="protein sequence ID" value="KAK6169076.1"/>
    <property type="molecule type" value="Genomic_DNA"/>
</dbReference>
<dbReference type="InterPro" id="IPR014710">
    <property type="entry name" value="RmlC-like_jellyroll"/>
</dbReference>
<dbReference type="FunFam" id="2.60.120.10:FF:000042">
    <property type="entry name" value="Hypoxia-inducible factor 1-alpha inhibitor"/>
    <property type="match status" value="1"/>
</dbReference>
<dbReference type="GO" id="GO:0005634">
    <property type="term" value="C:nucleus"/>
    <property type="evidence" value="ECO:0007669"/>
    <property type="project" value="TreeGrafter"/>
</dbReference>
<dbReference type="Gene3D" id="1.10.287.1010">
    <property type="entry name" value="Clavaminate synthase-like"/>
    <property type="match status" value="1"/>
</dbReference>
<comment type="caution">
    <text evidence="2">The sequence shown here is derived from an EMBL/GenBank/DDBJ whole genome shotgun (WGS) entry which is preliminary data.</text>
</comment>
<dbReference type="Gene3D" id="2.60.120.10">
    <property type="entry name" value="Jelly Rolls"/>
    <property type="match status" value="1"/>
</dbReference>
<evidence type="ECO:0000259" key="1">
    <source>
        <dbReference type="PROSITE" id="PS51184"/>
    </source>
</evidence>
<dbReference type="InterPro" id="IPR027452">
    <property type="entry name" value="FIH-1_dom_II"/>
</dbReference>
<sequence>MATNGWKENVEETVRNIPREVKQYSFQTEPIPRLKYNDPEVEALIRNERPVILTDTDLVKSAQHWNLDYLYSNIGSGKHTVYSSFKNKFLYYDDKKLPNFPNLVLQTNHEEMTFQEFTEKVRNHKTGDKIYYLQQALNDSVGKSIVVDFVKFNWSWITEQQKKYKWGALTSNLLLVGMDGVITPAHYDEQQNFFAQIGGYKRFLLFDPSMFECLYPFPVYHPHDRQSQVDFDSPDLRRFPKFQDLRGYEAIVGPGDVLYLPIYWWHQVESVPNRGMTFSVNFWYKSGSDEKISYPLKPQQKVAMMRNIEKMVTSAINNHEEVPHLMRTMVLGRYT</sequence>
<accession>A0AAN8GDV8</accession>
<proteinExistence type="predicted"/>
<dbReference type="PROSITE" id="PS51184">
    <property type="entry name" value="JMJC"/>
    <property type="match status" value="1"/>
</dbReference>
<dbReference type="GO" id="GO:0071532">
    <property type="term" value="F:ankyrin repeat binding"/>
    <property type="evidence" value="ECO:0007669"/>
    <property type="project" value="TreeGrafter"/>
</dbReference>
<dbReference type="GO" id="GO:0036139">
    <property type="term" value="F:peptidyl-histidine dioxygenase activity"/>
    <property type="evidence" value="ECO:0007669"/>
    <property type="project" value="TreeGrafter"/>
</dbReference>
<dbReference type="SMART" id="SM00558">
    <property type="entry name" value="JmjC"/>
    <property type="match status" value="1"/>
</dbReference>
<dbReference type="GO" id="GO:0036140">
    <property type="term" value="F:[protein]-asparagine 3-dioxygenase activity"/>
    <property type="evidence" value="ECO:0007669"/>
    <property type="project" value="TreeGrafter"/>
</dbReference>